<evidence type="ECO:0000313" key="9">
    <source>
        <dbReference type="Proteomes" id="UP000600365"/>
    </source>
</evidence>
<evidence type="ECO:0000256" key="4">
    <source>
        <dbReference type="ARBA" id="ARBA00022723"/>
    </source>
</evidence>
<dbReference type="Pfam" id="PF00456">
    <property type="entry name" value="Transketolase_N"/>
    <property type="match status" value="1"/>
</dbReference>
<dbReference type="PROSITE" id="PS00801">
    <property type="entry name" value="TRANSKETOLASE_1"/>
    <property type="match status" value="1"/>
</dbReference>
<keyword evidence="5" id="KW-0786">Thiamine pyrophosphate</keyword>
<dbReference type="GO" id="GO:0016740">
    <property type="term" value="F:transferase activity"/>
    <property type="evidence" value="ECO:0007669"/>
    <property type="project" value="UniProtKB-KW"/>
</dbReference>
<evidence type="ECO:0000256" key="1">
    <source>
        <dbReference type="ARBA" id="ARBA00001964"/>
    </source>
</evidence>
<evidence type="ECO:0000256" key="3">
    <source>
        <dbReference type="ARBA" id="ARBA00022679"/>
    </source>
</evidence>
<dbReference type="InterPro" id="IPR049557">
    <property type="entry name" value="Transketolase_CS"/>
</dbReference>
<evidence type="ECO:0000259" key="7">
    <source>
        <dbReference type="Pfam" id="PF00456"/>
    </source>
</evidence>
<dbReference type="Gene3D" id="3.40.50.970">
    <property type="match status" value="1"/>
</dbReference>
<evidence type="ECO:0000256" key="6">
    <source>
        <dbReference type="SAM" id="MobiDB-lite"/>
    </source>
</evidence>
<feature type="domain" description="Transketolase N-terminal" evidence="7">
    <location>
        <begin position="39"/>
        <end position="292"/>
    </location>
</feature>
<evidence type="ECO:0000256" key="5">
    <source>
        <dbReference type="ARBA" id="ARBA00023052"/>
    </source>
</evidence>
<accession>A0A917Y9T2</accession>
<dbReference type="InterPro" id="IPR029061">
    <property type="entry name" value="THDP-binding"/>
</dbReference>
<gene>
    <name evidence="8" type="ORF">GCM10011579_054340</name>
</gene>
<keyword evidence="9" id="KW-1185">Reference proteome</keyword>
<name>A0A917Y9T2_9ACTN</name>
<comment type="caution">
    <text evidence="8">The sequence shown here is derived from an EMBL/GenBank/DDBJ whole genome shotgun (WGS) entry which is preliminary data.</text>
</comment>
<dbReference type="RefSeq" id="WP_189188688.1">
    <property type="nucleotide sequence ID" value="NZ_BMMM01000010.1"/>
</dbReference>
<evidence type="ECO:0000256" key="2">
    <source>
        <dbReference type="ARBA" id="ARBA00007131"/>
    </source>
</evidence>
<organism evidence="8 9">
    <name type="scientific">Streptomyces albiflavescens</name>
    <dbReference type="NCBI Taxonomy" id="1623582"/>
    <lineage>
        <taxon>Bacteria</taxon>
        <taxon>Bacillati</taxon>
        <taxon>Actinomycetota</taxon>
        <taxon>Actinomycetes</taxon>
        <taxon>Kitasatosporales</taxon>
        <taxon>Streptomycetaceae</taxon>
        <taxon>Streptomyces</taxon>
    </lineage>
</organism>
<dbReference type="Proteomes" id="UP000600365">
    <property type="component" value="Unassembled WGS sequence"/>
</dbReference>
<comment type="cofactor">
    <cofactor evidence="1">
        <name>thiamine diphosphate</name>
        <dbReference type="ChEBI" id="CHEBI:58937"/>
    </cofactor>
</comment>
<feature type="region of interest" description="Disordered" evidence="6">
    <location>
        <begin position="1"/>
        <end position="35"/>
    </location>
</feature>
<reference evidence="8 9" key="1">
    <citation type="journal article" date="2014" name="Int. J. Syst. Evol. Microbiol.">
        <title>Complete genome sequence of Corynebacterium casei LMG S-19264T (=DSM 44701T), isolated from a smear-ripened cheese.</title>
        <authorList>
            <consortium name="US DOE Joint Genome Institute (JGI-PGF)"/>
            <person name="Walter F."/>
            <person name="Albersmeier A."/>
            <person name="Kalinowski J."/>
            <person name="Ruckert C."/>
        </authorList>
    </citation>
    <scope>NUCLEOTIDE SEQUENCE [LARGE SCALE GENOMIC DNA]</scope>
    <source>
        <strain evidence="8 9">CGMCC 4.7111</strain>
    </source>
</reference>
<dbReference type="PANTHER" id="PTHR47514:SF1">
    <property type="entry name" value="TRANSKETOLASE N-TERMINAL SECTION-RELATED"/>
    <property type="match status" value="1"/>
</dbReference>
<dbReference type="InterPro" id="IPR005474">
    <property type="entry name" value="Transketolase_N"/>
</dbReference>
<dbReference type="SUPFAM" id="SSF52518">
    <property type="entry name" value="Thiamin diphosphate-binding fold (THDP-binding)"/>
    <property type="match status" value="1"/>
</dbReference>
<dbReference type="CDD" id="cd02012">
    <property type="entry name" value="TPP_TK"/>
    <property type="match status" value="1"/>
</dbReference>
<dbReference type="EMBL" id="BMMM01000010">
    <property type="protein sequence ID" value="GGN74841.1"/>
    <property type="molecule type" value="Genomic_DNA"/>
</dbReference>
<sequence>MSSPPLLRGTPPPAAPTADRPVGPSGAEAPRGGAELPEVITRIREHIVTMCASAEGGHLGGSMSLVEILAVLYFRVLRHDPRFPGQPDRDILLLSKGHGGIGLFAALCEAGYFPAEELQAYARPGSHFTAHPHPGIPGVEMPSGSLGHGLAVGVGHALGHRLEGSERRCFVVMGDGELQEGSVWEAASVASAQRLGHLTAIVDRNGLQISGPTESVGALEPLSDRWRAFGWRVLEADGHDTEALTDALSLPPDPERPTVLIAHTVKGKGVPQIEGQARSHYARLGRRQQLQLLKALRADAEARR</sequence>
<comment type="similarity">
    <text evidence="2">Belongs to the transketolase family.</text>
</comment>
<keyword evidence="4" id="KW-0479">Metal-binding</keyword>
<proteinExistence type="inferred from homology"/>
<protein>
    <submittedName>
        <fullName evidence="8">Transketolase, N-terminal subunit</fullName>
    </submittedName>
</protein>
<evidence type="ECO:0000313" key="8">
    <source>
        <dbReference type="EMBL" id="GGN74841.1"/>
    </source>
</evidence>
<keyword evidence="3" id="KW-0808">Transferase</keyword>
<dbReference type="AlphaFoldDB" id="A0A917Y9T2"/>
<dbReference type="PANTHER" id="PTHR47514">
    <property type="entry name" value="TRANSKETOLASE N-TERMINAL SECTION-RELATED"/>
    <property type="match status" value="1"/>
</dbReference>
<dbReference type="GO" id="GO:0000287">
    <property type="term" value="F:magnesium ion binding"/>
    <property type="evidence" value="ECO:0007669"/>
    <property type="project" value="UniProtKB-ARBA"/>
</dbReference>